<organism evidence="2">
    <name type="scientific">Musa acuminata subsp. malaccensis</name>
    <name type="common">Wild banana</name>
    <name type="synonym">Musa malaccensis</name>
    <dbReference type="NCBI Taxonomy" id="214687"/>
    <lineage>
        <taxon>Eukaryota</taxon>
        <taxon>Viridiplantae</taxon>
        <taxon>Streptophyta</taxon>
        <taxon>Embryophyta</taxon>
        <taxon>Tracheophyta</taxon>
        <taxon>Spermatophyta</taxon>
        <taxon>Magnoliopsida</taxon>
        <taxon>Liliopsida</taxon>
        <taxon>Zingiberales</taxon>
        <taxon>Musaceae</taxon>
        <taxon>Musa</taxon>
    </lineage>
</organism>
<proteinExistence type="predicted"/>
<feature type="region of interest" description="Disordered" evidence="1">
    <location>
        <begin position="116"/>
        <end position="149"/>
    </location>
</feature>
<feature type="compositionally biased region" description="Low complexity" evidence="1">
    <location>
        <begin position="185"/>
        <end position="201"/>
    </location>
</feature>
<name>A0A8D7B116_MUSAM</name>
<reference evidence="2" key="1">
    <citation type="submission" date="2021-03" db="EMBL/GenBank/DDBJ databases">
        <authorList>
            <consortium name="Genoscope - CEA"/>
            <person name="William W."/>
        </authorList>
    </citation>
    <scope>NUCLEOTIDE SEQUENCE</scope>
    <source>
        <strain evidence="2">Doubled-haploid Pahang</strain>
    </source>
</reference>
<dbReference type="EMBL" id="HG996466">
    <property type="protein sequence ID" value="CAG1859668.1"/>
    <property type="molecule type" value="Genomic_DNA"/>
</dbReference>
<dbReference type="PANTHER" id="PTHR33413">
    <property type="entry name" value="EXPRESSED PROTEIN"/>
    <property type="match status" value="1"/>
</dbReference>
<dbReference type="PANTHER" id="PTHR33413:SF1">
    <property type="entry name" value="EXPRESSED PROTEIN"/>
    <property type="match status" value="1"/>
</dbReference>
<dbReference type="InterPro" id="IPR025322">
    <property type="entry name" value="PADRE_dom"/>
</dbReference>
<sequence length="218" mass="22997">MGNCQAAEAATVVIQHPGGRVERAYWSLTASQVMAANPGHYVAVIIVAPPPSALNSAASSSSACHDSGGGRGARVKHLRLLRANDTLHIGHVYRLVSFQDVPREFASKRHVRLSRLLAKPTEMTSPSSTRGNGSGPASAGGRRHQSRRVFEPVGSPATVLKVEEEAKAATELEEVVRGMMAAETTAATRTTRARAGGAAPARHGRWRPALRSIAEVGS</sequence>
<protein>
    <submittedName>
        <fullName evidence="2">(wild Malaysian banana) hypothetical protein</fullName>
    </submittedName>
</protein>
<feature type="region of interest" description="Disordered" evidence="1">
    <location>
        <begin position="185"/>
        <end position="204"/>
    </location>
</feature>
<evidence type="ECO:0000313" key="2">
    <source>
        <dbReference type="EMBL" id="CAG1859668.1"/>
    </source>
</evidence>
<feature type="compositionally biased region" description="Polar residues" evidence="1">
    <location>
        <begin position="122"/>
        <end position="131"/>
    </location>
</feature>
<dbReference type="Pfam" id="PF14009">
    <property type="entry name" value="PADRE"/>
    <property type="match status" value="1"/>
</dbReference>
<gene>
    <name evidence="2" type="ORF">GSMUA_299630.1</name>
</gene>
<accession>A0A8D7B116</accession>
<dbReference type="AlphaFoldDB" id="A0A8D7B116"/>
<evidence type="ECO:0000256" key="1">
    <source>
        <dbReference type="SAM" id="MobiDB-lite"/>
    </source>
</evidence>